<keyword evidence="6" id="KW-0966">Cell projection</keyword>
<dbReference type="GO" id="GO:0071973">
    <property type="term" value="P:bacterial-type flagellum-dependent cell motility"/>
    <property type="evidence" value="ECO:0007669"/>
    <property type="project" value="InterPro"/>
</dbReference>
<keyword evidence="6" id="KW-0969">Cilium</keyword>
<comment type="similarity">
    <text evidence="2 4">Belongs to the FliE family.</text>
</comment>
<evidence type="ECO:0000256" key="2">
    <source>
        <dbReference type="ARBA" id="ARBA00009272"/>
    </source>
</evidence>
<evidence type="ECO:0000256" key="4">
    <source>
        <dbReference type="HAMAP-Rule" id="MF_00724"/>
    </source>
</evidence>
<dbReference type="HAMAP" id="MF_00724">
    <property type="entry name" value="FliE"/>
    <property type="match status" value="1"/>
</dbReference>
<accession>A0A918IMI2</accession>
<dbReference type="RefSeq" id="WP_189631918.1">
    <property type="nucleotide sequence ID" value="NZ_BMYQ01000001.1"/>
</dbReference>
<dbReference type="PRINTS" id="PR01006">
    <property type="entry name" value="FLGHOOKFLIE"/>
</dbReference>
<comment type="subcellular location">
    <subcellularLocation>
        <location evidence="1 4">Bacterial flagellum basal body</location>
    </subcellularLocation>
</comment>
<dbReference type="PANTHER" id="PTHR34653">
    <property type="match status" value="1"/>
</dbReference>
<dbReference type="InterPro" id="IPR001624">
    <property type="entry name" value="FliE"/>
</dbReference>
<evidence type="ECO:0000256" key="3">
    <source>
        <dbReference type="ARBA" id="ARBA00023143"/>
    </source>
</evidence>
<evidence type="ECO:0000313" key="7">
    <source>
        <dbReference type="Proteomes" id="UP000628984"/>
    </source>
</evidence>
<comment type="caution">
    <text evidence="6">The sequence shown here is derived from an EMBL/GenBank/DDBJ whole genome shotgun (WGS) entry which is preliminary data.</text>
</comment>
<keyword evidence="3 4" id="KW-0975">Bacterial flagellum</keyword>
<reference evidence="6" key="2">
    <citation type="submission" date="2020-09" db="EMBL/GenBank/DDBJ databases">
        <authorList>
            <person name="Sun Q."/>
            <person name="Kim S."/>
        </authorList>
    </citation>
    <scope>NUCLEOTIDE SEQUENCE</scope>
    <source>
        <strain evidence="6">KCTC 23714</strain>
    </source>
</reference>
<evidence type="ECO:0000313" key="6">
    <source>
        <dbReference type="EMBL" id="GGW21430.1"/>
    </source>
</evidence>
<evidence type="ECO:0000256" key="1">
    <source>
        <dbReference type="ARBA" id="ARBA00004117"/>
    </source>
</evidence>
<evidence type="ECO:0000256" key="5">
    <source>
        <dbReference type="NCBIfam" id="TIGR00205"/>
    </source>
</evidence>
<dbReference type="GO" id="GO:0003774">
    <property type="term" value="F:cytoskeletal motor activity"/>
    <property type="evidence" value="ECO:0007669"/>
    <property type="project" value="InterPro"/>
</dbReference>
<organism evidence="6 7">
    <name type="scientific">Gemmobacter lanyuensis</name>
    <dbReference type="NCBI Taxonomy" id="1054497"/>
    <lineage>
        <taxon>Bacteria</taxon>
        <taxon>Pseudomonadati</taxon>
        <taxon>Pseudomonadota</taxon>
        <taxon>Alphaproteobacteria</taxon>
        <taxon>Rhodobacterales</taxon>
        <taxon>Paracoccaceae</taxon>
        <taxon>Gemmobacter</taxon>
    </lineage>
</organism>
<dbReference type="NCBIfam" id="TIGR00205">
    <property type="entry name" value="fliE"/>
    <property type="match status" value="1"/>
</dbReference>
<keyword evidence="6" id="KW-0282">Flagellum</keyword>
<gene>
    <name evidence="4 6" type="primary">fliE</name>
    <name evidence="6" type="ORF">GCM10011452_01760</name>
</gene>
<dbReference type="GO" id="GO:0009425">
    <property type="term" value="C:bacterial-type flagellum basal body"/>
    <property type="evidence" value="ECO:0007669"/>
    <property type="project" value="UniProtKB-SubCell"/>
</dbReference>
<proteinExistence type="inferred from homology"/>
<dbReference type="Proteomes" id="UP000628984">
    <property type="component" value="Unassembled WGS sequence"/>
</dbReference>
<dbReference type="EMBL" id="BMYQ01000001">
    <property type="protein sequence ID" value="GGW21430.1"/>
    <property type="molecule type" value="Genomic_DNA"/>
</dbReference>
<name>A0A918IMI2_9RHOB</name>
<protein>
    <recommendedName>
        <fullName evidence="4 5">Flagellar hook-basal body complex protein FliE</fullName>
    </recommendedName>
</protein>
<dbReference type="Pfam" id="PF02049">
    <property type="entry name" value="FliE"/>
    <property type="match status" value="1"/>
</dbReference>
<dbReference type="GO" id="GO:0005198">
    <property type="term" value="F:structural molecule activity"/>
    <property type="evidence" value="ECO:0007669"/>
    <property type="project" value="UniProtKB-UniRule"/>
</dbReference>
<dbReference type="AlphaFoldDB" id="A0A918IMI2"/>
<dbReference type="PANTHER" id="PTHR34653:SF1">
    <property type="entry name" value="FLAGELLAR HOOK-BASAL BODY COMPLEX PROTEIN FLIE"/>
    <property type="match status" value="1"/>
</dbReference>
<keyword evidence="7" id="KW-1185">Reference proteome</keyword>
<reference evidence="6" key="1">
    <citation type="journal article" date="2014" name="Int. J. Syst. Evol. Microbiol.">
        <title>Complete genome sequence of Corynebacterium casei LMG S-19264T (=DSM 44701T), isolated from a smear-ripened cheese.</title>
        <authorList>
            <consortium name="US DOE Joint Genome Institute (JGI-PGF)"/>
            <person name="Walter F."/>
            <person name="Albersmeier A."/>
            <person name="Kalinowski J."/>
            <person name="Ruckert C."/>
        </authorList>
    </citation>
    <scope>NUCLEOTIDE SEQUENCE</scope>
    <source>
        <strain evidence="6">KCTC 23714</strain>
    </source>
</reference>
<sequence>MTISATGFTPLLPSLQATSLNTSVPALMSQSPADPQPGFMERLGDALNGVARAQNTAQASATAYELGETQDLASVMIDQQVASLGFQLSLNVRNKALTAYRDIMNMSV</sequence>